<dbReference type="EMBL" id="JADEWU010000006">
    <property type="protein sequence ID" value="MBE9142475.1"/>
    <property type="molecule type" value="Genomic_DNA"/>
</dbReference>
<name>A0ABR9U7Q3_9CYAN</name>
<accession>A0ABR9U7Q3</accession>
<dbReference type="RefSeq" id="WP_193868149.1">
    <property type="nucleotide sequence ID" value="NZ_JADEWU010000006.1"/>
</dbReference>
<protein>
    <submittedName>
        <fullName evidence="1">Uncharacterized protein</fullName>
    </submittedName>
</protein>
<dbReference type="Proteomes" id="UP000640725">
    <property type="component" value="Unassembled WGS sequence"/>
</dbReference>
<evidence type="ECO:0000313" key="2">
    <source>
        <dbReference type="Proteomes" id="UP000640725"/>
    </source>
</evidence>
<comment type="caution">
    <text evidence="1">The sequence shown here is derived from an EMBL/GenBank/DDBJ whole genome shotgun (WGS) entry which is preliminary data.</text>
</comment>
<reference evidence="1 2" key="1">
    <citation type="submission" date="2020-10" db="EMBL/GenBank/DDBJ databases">
        <authorList>
            <person name="Castelo-Branco R."/>
            <person name="Eusebio N."/>
            <person name="Adriana R."/>
            <person name="Vieira A."/>
            <person name="Brugerolle De Fraissinette N."/>
            <person name="Rezende De Castro R."/>
            <person name="Schneider M.P."/>
            <person name="Vasconcelos V."/>
            <person name="Leao P.N."/>
        </authorList>
    </citation>
    <scope>NUCLEOTIDE SEQUENCE [LARGE SCALE GENOMIC DNA]</scope>
    <source>
        <strain evidence="1 2">LEGE 06226</strain>
    </source>
</reference>
<sequence>MDQITLASELRLEVPPYYQCQYPLVDLHLRQMTGQSMLSLLANSEFWSVPVFRVETDDLVPNPVIISREKLFKEEMDLFELNITCASSFEEGLAQISTRIQRNEPVIITGTTYELPYSPDFHNPNYLKPHTTSALGGAFQIADHYISVIGLGSDEVLLYDPIPNKFFGAISLEALAKFWRGNVQFEVFTQARGFSLLVSYGIINVTFAANYQNEKLDQLAINILNRVNSAFLAGRTRSRPGRIYLSGVALSNYIYETFSSYYFKTGEIPQSLGKCLFDMRWSRYYLRDLLQNLKQEFNFPLSEICHEMLEVIDLWEEVYKTFLTLIRKKSAVDQAQVQKFIDFLAQVIQKEQDFHGQIQTWLSKKNNERTI</sequence>
<organism evidence="1 2">
    <name type="scientific">Planktothrix mougeotii LEGE 06226</name>
    <dbReference type="NCBI Taxonomy" id="1828728"/>
    <lineage>
        <taxon>Bacteria</taxon>
        <taxon>Bacillati</taxon>
        <taxon>Cyanobacteriota</taxon>
        <taxon>Cyanophyceae</taxon>
        <taxon>Oscillatoriophycideae</taxon>
        <taxon>Oscillatoriales</taxon>
        <taxon>Microcoleaceae</taxon>
        <taxon>Planktothrix</taxon>
    </lineage>
</organism>
<evidence type="ECO:0000313" key="1">
    <source>
        <dbReference type="EMBL" id="MBE9142475.1"/>
    </source>
</evidence>
<keyword evidence="2" id="KW-1185">Reference proteome</keyword>
<gene>
    <name evidence="1" type="ORF">IQ236_04465</name>
</gene>
<proteinExistence type="predicted"/>